<evidence type="ECO:0000313" key="3">
    <source>
        <dbReference type="Proteomes" id="UP000053257"/>
    </source>
</evidence>
<dbReference type="Pfam" id="PF18759">
    <property type="entry name" value="Plavaka"/>
    <property type="match status" value="1"/>
</dbReference>
<accession>A0A0C3SCF6</accession>
<reference evidence="2 3" key="1">
    <citation type="journal article" date="2014" name="PLoS Genet.">
        <title>Analysis of the Phlebiopsis gigantea genome, transcriptome and secretome provides insight into its pioneer colonization strategies of wood.</title>
        <authorList>
            <person name="Hori C."/>
            <person name="Ishida T."/>
            <person name="Igarashi K."/>
            <person name="Samejima M."/>
            <person name="Suzuki H."/>
            <person name="Master E."/>
            <person name="Ferreira P."/>
            <person name="Ruiz-Duenas F.J."/>
            <person name="Held B."/>
            <person name="Canessa P."/>
            <person name="Larrondo L.F."/>
            <person name="Schmoll M."/>
            <person name="Druzhinina I.S."/>
            <person name="Kubicek C.P."/>
            <person name="Gaskell J.A."/>
            <person name="Kersten P."/>
            <person name="St John F."/>
            <person name="Glasner J."/>
            <person name="Sabat G."/>
            <person name="Splinter BonDurant S."/>
            <person name="Syed K."/>
            <person name="Yadav J."/>
            <person name="Mgbeahuruike A.C."/>
            <person name="Kovalchuk A."/>
            <person name="Asiegbu F.O."/>
            <person name="Lackner G."/>
            <person name="Hoffmeister D."/>
            <person name="Rencoret J."/>
            <person name="Gutierrez A."/>
            <person name="Sun H."/>
            <person name="Lindquist E."/>
            <person name="Barry K."/>
            <person name="Riley R."/>
            <person name="Grigoriev I.V."/>
            <person name="Henrissat B."/>
            <person name="Kues U."/>
            <person name="Berka R.M."/>
            <person name="Martinez A.T."/>
            <person name="Covert S.F."/>
            <person name="Blanchette R.A."/>
            <person name="Cullen D."/>
        </authorList>
    </citation>
    <scope>NUCLEOTIDE SEQUENCE [LARGE SCALE GENOMIC DNA]</scope>
    <source>
        <strain evidence="2 3">11061_1 CR5-6</strain>
    </source>
</reference>
<evidence type="ECO:0000313" key="2">
    <source>
        <dbReference type="EMBL" id="KIP10877.1"/>
    </source>
</evidence>
<evidence type="ECO:0000256" key="1">
    <source>
        <dbReference type="SAM" id="MobiDB-lite"/>
    </source>
</evidence>
<keyword evidence="3" id="KW-1185">Reference proteome</keyword>
<feature type="non-terminal residue" evidence="2">
    <location>
        <position position="1"/>
    </location>
</feature>
<dbReference type="AlphaFoldDB" id="A0A0C3SCF6"/>
<dbReference type="HOGENOM" id="CLU_002498_0_1_1"/>
<sequence>FPNSSVCRLTWWLNSGSNLKSNIEANRLVREVLRAPDFDPSHFTDFTSIEREEQRLDAYTESCGIFSTGDGWRRESVKIQIPKEGIEYKTEEEVPQFEVQGLWYRRLLDVVKAMYTDVSQKTLHSVPFRLFHQTGLDNSHNPAHFDSDKLSEMFSFVNDDSAPPLDMDRVYSEVYNSNAMLEEDAKIRAQPAHPDDPVDEEVEYAIAPILIYSDSTRLANFGPASLWPIYIYNAALSKYQRSKATMFNAHHLAYIPSLPDTFQDFYTRLYGIPATSGILRLCRHQLMHAVWGVILDEQVVKAFKEGFLLRCTDGILRRLFLRFFSYSADYPERVLLACIQFLAECPCPLCYIRKDQIAQMGTKLDSKRRSVFREDSHAIRSTIKRAREHVFLKGYNIVSKGIRNMLQQKSLQAMRSAFSIFLEPLGSNFYTLFLPDLMHEFDLGVWKNLFIHLLRVLYAYGGDRIQKLNIRFRQVPTFGRSTIRRFHTNVSGLKKLAARDFENILQCAMPCVEGLLPGAMDTCVQVLLWTYACWHALAKSRVHTETTVEILEDFTRTLGQTTRQFATACDSLDTRELPSEEAARGRREARNAVASRTKKRGAQTTTAPVASKPRSPPKTKKLNLSTFKYHSIGHYPWAIRQCGTIDNYSTEVGESEHRRVKKFYPFSKTGDFRKSIAVLQRRERQMHTIMSREAARRHRIAQREAGNNGLAAETFKKRRGRPRRHQRTFPSLFPCNGTEDALPPASYFAHHQISDNRRNNEDMSSWLNQHRDDPAFIDFVPRLRDHIIARLATSENAPMAPYTDHERADVYFHNNKIYFHQTMRINYTTYDMRRDQDTINPRTHPDIMVLADDADTSSCTHPYWYARTLTIFHVKAYYAGPGSSTSEYADIQVVWVRWFKYDTTRPGGFGTRRLHRISFVSSDDAVDEVFGFVNPQDIIRGTHTIPAFAHGRT</sequence>
<gene>
    <name evidence="2" type="ORF">PHLGIDRAFT_54388</name>
</gene>
<feature type="non-terminal residue" evidence="2">
    <location>
        <position position="953"/>
    </location>
</feature>
<proteinExistence type="predicted"/>
<dbReference type="OrthoDB" id="3208495at2759"/>
<organism evidence="2 3">
    <name type="scientific">Phlebiopsis gigantea (strain 11061_1 CR5-6)</name>
    <name type="common">White-rot fungus</name>
    <name type="synonym">Peniophora gigantea</name>
    <dbReference type="NCBI Taxonomy" id="745531"/>
    <lineage>
        <taxon>Eukaryota</taxon>
        <taxon>Fungi</taxon>
        <taxon>Dikarya</taxon>
        <taxon>Basidiomycota</taxon>
        <taxon>Agaricomycotina</taxon>
        <taxon>Agaricomycetes</taxon>
        <taxon>Polyporales</taxon>
        <taxon>Phanerochaetaceae</taxon>
        <taxon>Phlebiopsis</taxon>
    </lineage>
</organism>
<dbReference type="STRING" id="745531.A0A0C3SCF6"/>
<name>A0A0C3SCF6_PHLG1</name>
<dbReference type="InterPro" id="IPR041078">
    <property type="entry name" value="Plavaka"/>
</dbReference>
<dbReference type="Proteomes" id="UP000053257">
    <property type="component" value="Unassembled WGS sequence"/>
</dbReference>
<feature type="region of interest" description="Disordered" evidence="1">
    <location>
        <begin position="576"/>
        <end position="621"/>
    </location>
</feature>
<feature type="compositionally biased region" description="Basic and acidic residues" evidence="1">
    <location>
        <begin position="576"/>
        <end position="590"/>
    </location>
</feature>
<dbReference type="EMBL" id="KN840450">
    <property type="protein sequence ID" value="KIP10877.1"/>
    <property type="molecule type" value="Genomic_DNA"/>
</dbReference>
<protein>
    <submittedName>
        <fullName evidence="2">Uncharacterized protein</fullName>
    </submittedName>
</protein>